<evidence type="ECO:0000313" key="8">
    <source>
        <dbReference type="Proteomes" id="UP000693970"/>
    </source>
</evidence>
<feature type="compositionally biased region" description="Basic and acidic residues" evidence="5">
    <location>
        <begin position="17"/>
        <end position="31"/>
    </location>
</feature>
<evidence type="ECO:0000256" key="1">
    <source>
        <dbReference type="ARBA" id="ARBA00004123"/>
    </source>
</evidence>
<evidence type="ECO:0000259" key="6">
    <source>
        <dbReference type="PROSITE" id="PS51998"/>
    </source>
</evidence>
<dbReference type="PANTHER" id="PTHR13468">
    <property type="entry name" value="DEK PROTEIN"/>
    <property type="match status" value="1"/>
</dbReference>
<dbReference type="GO" id="GO:2000779">
    <property type="term" value="P:regulation of double-strand break repair"/>
    <property type="evidence" value="ECO:0007669"/>
    <property type="project" value="TreeGrafter"/>
</dbReference>
<dbReference type="InterPro" id="IPR044198">
    <property type="entry name" value="DEK"/>
</dbReference>
<keyword evidence="3" id="KW-0238">DNA-binding</keyword>
<reference evidence="7" key="2">
    <citation type="submission" date="2021-04" db="EMBL/GenBank/DDBJ databases">
        <authorList>
            <person name="Podell S."/>
        </authorList>
    </citation>
    <scope>NUCLEOTIDE SEQUENCE</scope>
    <source>
        <strain evidence="7">Hildebrandi</strain>
    </source>
</reference>
<sequence length="301" mass="33606">MHPAPPNKKAKTAAGTSEEKTSTEEKGADGGKRKRRESTGYQPEDFTMASERSAMAAKKTKVPPGRGFKLRDIPVIKAGIEKIPANHEDLASAYTFVFGPRPKVTKKEMKERLLEFNGYLPALPKGKYDDDEMDREEDKYEAKYATRAYKLNIAQLRKLCDFFHVDFKGEGKKPLNKDETVEKLLDFLGEPDVGLTVGESSSTEVVKVNKKKPNGKKTSTDLKPKPAKKKKVADPFEAIKNHPKGEKPSDKALRQWAKAYVVCFDMDQATTKHAILTASDKFGVDLAPQKAKIKDMLAEEM</sequence>
<dbReference type="PROSITE" id="PS51998">
    <property type="entry name" value="DEK_C"/>
    <property type="match status" value="1"/>
</dbReference>
<dbReference type="InterPro" id="IPR014876">
    <property type="entry name" value="DEK_C"/>
</dbReference>
<evidence type="ECO:0000313" key="7">
    <source>
        <dbReference type="EMBL" id="KAG7366426.1"/>
    </source>
</evidence>
<evidence type="ECO:0000256" key="2">
    <source>
        <dbReference type="ARBA" id="ARBA00022853"/>
    </source>
</evidence>
<feature type="compositionally biased region" description="Basic and acidic residues" evidence="5">
    <location>
        <begin position="232"/>
        <end position="250"/>
    </location>
</feature>
<name>A0A9K3LSV7_9STRA</name>
<feature type="region of interest" description="Disordered" evidence="5">
    <location>
        <begin position="208"/>
        <end position="250"/>
    </location>
</feature>
<organism evidence="7 8">
    <name type="scientific">Nitzschia inconspicua</name>
    <dbReference type="NCBI Taxonomy" id="303405"/>
    <lineage>
        <taxon>Eukaryota</taxon>
        <taxon>Sar</taxon>
        <taxon>Stramenopiles</taxon>
        <taxon>Ochrophyta</taxon>
        <taxon>Bacillariophyta</taxon>
        <taxon>Bacillariophyceae</taxon>
        <taxon>Bacillariophycidae</taxon>
        <taxon>Bacillariales</taxon>
        <taxon>Bacillariaceae</taxon>
        <taxon>Nitzschia</taxon>
    </lineage>
</organism>
<reference evidence="7" key="1">
    <citation type="journal article" date="2021" name="Sci. Rep.">
        <title>Diploid genomic architecture of Nitzschia inconspicua, an elite biomass production diatom.</title>
        <authorList>
            <person name="Oliver A."/>
            <person name="Podell S."/>
            <person name="Pinowska A."/>
            <person name="Traller J.C."/>
            <person name="Smith S.R."/>
            <person name="McClure R."/>
            <person name="Beliaev A."/>
            <person name="Bohutskyi P."/>
            <person name="Hill E.A."/>
            <person name="Rabines A."/>
            <person name="Zheng H."/>
            <person name="Allen L.Z."/>
            <person name="Kuo A."/>
            <person name="Grigoriev I.V."/>
            <person name="Allen A.E."/>
            <person name="Hazlebeck D."/>
            <person name="Allen E.E."/>
        </authorList>
    </citation>
    <scope>NUCLEOTIDE SEQUENCE</scope>
    <source>
        <strain evidence="7">Hildebrandi</strain>
    </source>
</reference>
<comment type="subcellular location">
    <subcellularLocation>
        <location evidence="1">Nucleus</location>
    </subcellularLocation>
</comment>
<evidence type="ECO:0000256" key="3">
    <source>
        <dbReference type="ARBA" id="ARBA00023125"/>
    </source>
</evidence>
<gene>
    <name evidence="7" type="ORF">IV203_029096</name>
</gene>
<feature type="domain" description="DEK-C" evidence="6">
    <location>
        <begin position="247"/>
        <end position="301"/>
    </location>
</feature>
<dbReference type="EMBL" id="JAGRRH010000007">
    <property type="protein sequence ID" value="KAG7366426.1"/>
    <property type="molecule type" value="Genomic_DNA"/>
</dbReference>
<keyword evidence="4" id="KW-0539">Nucleus</keyword>
<evidence type="ECO:0000256" key="5">
    <source>
        <dbReference type="SAM" id="MobiDB-lite"/>
    </source>
</evidence>
<keyword evidence="8" id="KW-1185">Reference proteome</keyword>
<dbReference type="PANTHER" id="PTHR13468:SF1">
    <property type="entry name" value="PROTEIN DEK"/>
    <property type="match status" value="1"/>
</dbReference>
<keyword evidence="2" id="KW-0156">Chromatin regulator</keyword>
<dbReference type="GO" id="GO:0042393">
    <property type="term" value="F:histone binding"/>
    <property type="evidence" value="ECO:0007669"/>
    <property type="project" value="TreeGrafter"/>
</dbReference>
<protein>
    <recommendedName>
        <fullName evidence="6">DEK-C domain-containing protein</fullName>
    </recommendedName>
</protein>
<evidence type="ECO:0000256" key="4">
    <source>
        <dbReference type="ARBA" id="ARBA00023242"/>
    </source>
</evidence>
<dbReference type="Proteomes" id="UP000693970">
    <property type="component" value="Unassembled WGS sequence"/>
</dbReference>
<proteinExistence type="predicted"/>
<dbReference type="GO" id="GO:0003677">
    <property type="term" value="F:DNA binding"/>
    <property type="evidence" value="ECO:0007669"/>
    <property type="project" value="UniProtKB-KW"/>
</dbReference>
<feature type="region of interest" description="Disordered" evidence="5">
    <location>
        <begin position="1"/>
        <end position="64"/>
    </location>
</feature>
<dbReference type="OrthoDB" id="10248551at2759"/>
<dbReference type="AlphaFoldDB" id="A0A9K3LSV7"/>
<comment type="caution">
    <text evidence="7">The sequence shown here is derived from an EMBL/GenBank/DDBJ whole genome shotgun (WGS) entry which is preliminary data.</text>
</comment>
<accession>A0A9K3LSV7</accession>
<dbReference type="GO" id="GO:0006325">
    <property type="term" value="P:chromatin organization"/>
    <property type="evidence" value="ECO:0007669"/>
    <property type="project" value="UniProtKB-KW"/>
</dbReference>
<dbReference type="GO" id="GO:0005634">
    <property type="term" value="C:nucleus"/>
    <property type="evidence" value="ECO:0007669"/>
    <property type="project" value="UniProtKB-SubCell"/>
</dbReference>